<dbReference type="EMBL" id="FZPA01000001">
    <property type="protein sequence ID" value="SNS30294.1"/>
    <property type="molecule type" value="Genomic_DNA"/>
</dbReference>
<dbReference type="Pfam" id="PF13590">
    <property type="entry name" value="DUF4136"/>
    <property type="match status" value="1"/>
</dbReference>
<evidence type="ECO:0000313" key="3">
    <source>
        <dbReference type="EMBL" id="SNS30294.1"/>
    </source>
</evidence>
<evidence type="ECO:0000256" key="1">
    <source>
        <dbReference type="SAM" id="SignalP"/>
    </source>
</evidence>
<dbReference type="OrthoDB" id="118896at2"/>
<evidence type="ECO:0000259" key="2">
    <source>
        <dbReference type="Pfam" id="PF13590"/>
    </source>
</evidence>
<accession>A0A239DEN5</accession>
<feature type="signal peptide" evidence="1">
    <location>
        <begin position="1"/>
        <end position="19"/>
    </location>
</feature>
<dbReference type="RefSeq" id="WP_089214136.1">
    <property type="nucleotide sequence ID" value="NZ_CP076394.1"/>
</dbReference>
<sequence>MKSRHLAILPVMLALAACANTPTVNYDADPSANFAAYKTYSWAYQKVPDGVNPLIADRVRTSIDNSLAARGYTKADPGDFAVGFTIGSRDRVEVNDMGVYGPFYRPWGGWGGWAGPQVDVRNVTDGTLVIDVYDTGTKSPVWHGTATQEVTKNSGSQENIDSAVNAVLAKFPPPPKK</sequence>
<reference evidence="3 4" key="1">
    <citation type="submission" date="2017-06" db="EMBL/GenBank/DDBJ databases">
        <authorList>
            <person name="Kim H.J."/>
            <person name="Triplett B.A."/>
        </authorList>
    </citation>
    <scope>NUCLEOTIDE SEQUENCE [LARGE SCALE GENOMIC DNA]</scope>
    <source>
        <strain evidence="3 4">DS15</strain>
    </source>
</reference>
<dbReference type="PROSITE" id="PS51257">
    <property type="entry name" value="PROKAR_LIPOPROTEIN"/>
    <property type="match status" value="1"/>
</dbReference>
<proteinExistence type="predicted"/>
<dbReference type="Proteomes" id="UP000198339">
    <property type="component" value="Unassembled WGS sequence"/>
</dbReference>
<dbReference type="Gene3D" id="3.30.160.670">
    <property type="match status" value="1"/>
</dbReference>
<feature type="chain" id="PRO_5012737607" description="DUF4136 domain-containing protein" evidence="1">
    <location>
        <begin position="20"/>
        <end position="177"/>
    </location>
</feature>
<name>A0A239DEN5_9SPHN</name>
<dbReference type="AlphaFoldDB" id="A0A239DEN5"/>
<organism evidence="3 4">
    <name type="scientific">Sphingopyxis indica</name>
    <dbReference type="NCBI Taxonomy" id="436663"/>
    <lineage>
        <taxon>Bacteria</taxon>
        <taxon>Pseudomonadati</taxon>
        <taxon>Pseudomonadota</taxon>
        <taxon>Alphaproteobacteria</taxon>
        <taxon>Sphingomonadales</taxon>
        <taxon>Sphingomonadaceae</taxon>
        <taxon>Sphingopyxis</taxon>
    </lineage>
</organism>
<gene>
    <name evidence="3" type="ORF">SAMN06295955_101210</name>
</gene>
<keyword evidence="1" id="KW-0732">Signal</keyword>
<protein>
    <recommendedName>
        <fullName evidence="2">DUF4136 domain-containing protein</fullName>
    </recommendedName>
</protein>
<keyword evidence="4" id="KW-1185">Reference proteome</keyword>
<feature type="domain" description="DUF4136" evidence="2">
    <location>
        <begin position="24"/>
        <end position="173"/>
    </location>
</feature>
<dbReference type="InterPro" id="IPR025411">
    <property type="entry name" value="DUF4136"/>
</dbReference>
<evidence type="ECO:0000313" key="4">
    <source>
        <dbReference type="Proteomes" id="UP000198339"/>
    </source>
</evidence>